<feature type="region of interest" description="Disordered" evidence="7">
    <location>
        <begin position="493"/>
        <end position="594"/>
    </location>
</feature>
<dbReference type="Gene3D" id="1.20.5.190">
    <property type="match status" value="1"/>
</dbReference>
<dbReference type="CDD" id="cd23767">
    <property type="entry name" value="IQCD"/>
    <property type="match status" value="1"/>
</dbReference>
<dbReference type="SMART" id="SM00015">
    <property type="entry name" value="IQ"/>
    <property type="match status" value="2"/>
</dbReference>
<dbReference type="PANTHER" id="PTHR32295">
    <property type="entry name" value="IQ-DOMAIN 5-RELATED"/>
    <property type="match status" value="1"/>
</dbReference>
<dbReference type="InterPro" id="IPR000048">
    <property type="entry name" value="IQ_motif_EF-hand-BS"/>
</dbReference>
<feature type="region of interest" description="Disordered" evidence="7">
    <location>
        <begin position="419"/>
        <end position="460"/>
    </location>
</feature>
<feature type="compositionally biased region" description="Polar residues" evidence="7">
    <location>
        <begin position="564"/>
        <end position="584"/>
    </location>
</feature>
<dbReference type="Pfam" id="PF00612">
    <property type="entry name" value="IQ"/>
    <property type="match status" value="2"/>
</dbReference>
<comment type="similarity">
    <text evidence="5">Belongs to the IQD family.</text>
</comment>
<evidence type="ECO:0000259" key="8">
    <source>
        <dbReference type="Pfam" id="PF13178"/>
    </source>
</evidence>
<keyword evidence="3" id="KW-0677">Repeat</keyword>
<feature type="compositionally biased region" description="Basic and acidic residues" evidence="7">
    <location>
        <begin position="20"/>
        <end position="47"/>
    </location>
</feature>
<accession>A0A843W8B0</accession>
<keyword evidence="10" id="KW-1185">Reference proteome</keyword>
<dbReference type="FunFam" id="1.20.5.190:FF:000062">
    <property type="entry name" value="IQ-domain 11"/>
    <property type="match status" value="1"/>
</dbReference>
<evidence type="ECO:0000256" key="1">
    <source>
        <dbReference type="ARBA" id="ARBA00004496"/>
    </source>
</evidence>
<comment type="subcellular location">
    <subcellularLocation>
        <location evidence="1">Cytoplasm</location>
    </subcellularLocation>
</comment>
<dbReference type="GO" id="GO:0005737">
    <property type="term" value="C:cytoplasm"/>
    <property type="evidence" value="ECO:0007669"/>
    <property type="project" value="UniProtKB-SubCell"/>
</dbReference>
<evidence type="ECO:0000313" key="10">
    <source>
        <dbReference type="Proteomes" id="UP000652761"/>
    </source>
</evidence>
<feature type="compositionally biased region" description="Low complexity" evidence="7">
    <location>
        <begin position="74"/>
        <end position="87"/>
    </location>
</feature>
<organism evidence="9 10">
    <name type="scientific">Colocasia esculenta</name>
    <name type="common">Wild taro</name>
    <name type="synonym">Arum esculentum</name>
    <dbReference type="NCBI Taxonomy" id="4460"/>
    <lineage>
        <taxon>Eukaryota</taxon>
        <taxon>Viridiplantae</taxon>
        <taxon>Streptophyta</taxon>
        <taxon>Embryophyta</taxon>
        <taxon>Tracheophyta</taxon>
        <taxon>Spermatophyta</taxon>
        <taxon>Magnoliopsida</taxon>
        <taxon>Liliopsida</taxon>
        <taxon>Araceae</taxon>
        <taxon>Aroideae</taxon>
        <taxon>Colocasieae</taxon>
        <taxon>Colocasia</taxon>
    </lineage>
</organism>
<dbReference type="OrthoDB" id="776767at2759"/>
<feature type="region of interest" description="Disordered" evidence="7">
    <location>
        <begin position="345"/>
        <end position="380"/>
    </location>
</feature>
<sequence length="594" mass="65902">MGKKGASSWLTAVKRAFRSPSKDSEKKPVGGTTRLREELERDEEEKREKRRWLFRKSSGHDHQQPPPPPPPPLAQQQQAEAEAASPAAMLEATTTAEQRHAIAVAVATAAAAEAAMATAHAVVEVARLAQPPPSFVRAHFAAVAIQTAFRGFLARRALRALKGLVKLQALVRGHNVRKQANMTLRCMEALVRAQARVRDQRVRLSQESYSSKASFSCDASLWEPTYLHEPVPAERRSLVCIWHPVRCIVSSKCFHQLRDGSYVADDPPQSIDEIKATIHDRMEAAMKREKALAYALSQQLWRSRRNLSSTSISIVEEQGDGTVCGEDGQGHSAWLDRFTPSRASWDHGCSNRDRRASTDQRDPIKTLEMDTARPSTCANPTTNYQKLQQLQAQAHHLAQHSSSSLQYFSSSYNQHYPHNYSPIATPSPVRTRPLQVRSASPRCGREEKASLSSAYTPRPSSYYYHHQPGDCATGPRHHHHTAATAVPNYMAATESAKAKLRSQSTPRQRLGAPPAERERERPAGSAKKRLSFPVPNPLYGDGGGGYLRSPSFKSAHGRLRAEHTSTMSSCTESLQGEVSPSSTTDLRRWLRSMK</sequence>
<dbReference type="GO" id="GO:0005516">
    <property type="term" value="F:calmodulin binding"/>
    <property type="evidence" value="ECO:0007669"/>
    <property type="project" value="UniProtKB-KW"/>
</dbReference>
<dbReference type="Pfam" id="PF13178">
    <property type="entry name" value="DUF4005"/>
    <property type="match status" value="1"/>
</dbReference>
<keyword evidence="2" id="KW-0963">Cytoplasm</keyword>
<dbReference type="PROSITE" id="PS50096">
    <property type="entry name" value="IQ"/>
    <property type="match status" value="2"/>
</dbReference>
<evidence type="ECO:0000256" key="5">
    <source>
        <dbReference type="ARBA" id="ARBA00024341"/>
    </source>
</evidence>
<dbReference type="PANTHER" id="PTHR32295:SF6">
    <property type="entry name" value="PROTEIN IQ-DOMAIN 18"/>
    <property type="match status" value="1"/>
</dbReference>
<dbReference type="Proteomes" id="UP000652761">
    <property type="component" value="Unassembled WGS sequence"/>
</dbReference>
<dbReference type="InterPro" id="IPR025064">
    <property type="entry name" value="DUF4005"/>
</dbReference>
<evidence type="ECO:0000256" key="3">
    <source>
        <dbReference type="ARBA" id="ARBA00022737"/>
    </source>
</evidence>
<proteinExistence type="inferred from homology"/>
<feature type="compositionally biased region" description="Pro residues" evidence="7">
    <location>
        <begin position="64"/>
        <end position="73"/>
    </location>
</feature>
<reference evidence="9" key="1">
    <citation type="submission" date="2017-07" db="EMBL/GenBank/DDBJ databases">
        <title>Taro Niue Genome Assembly and Annotation.</title>
        <authorList>
            <person name="Atibalentja N."/>
            <person name="Keating K."/>
            <person name="Fields C.J."/>
        </authorList>
    </citation>
    <scope>NUCLEOTIDE SEQUENCE</scope>
    <source>
        <strain evidence="9">Niue_2</strain>
        <tissue evidence="9">Leaf</tissue>
    </source>
</reference>
<protein>
    <recommendedName>
        <fullName evidence="8">DUF4005 domain-containing protein</fullName>
    </recommendedName>
</protein>
<evidence type="ECO:0000256" key="7">
    <source>
        <dbReference type="SAM" id="MobiDB-lite"/>
    </source>
</evidence>
<evidence type="ECO:0000313" key="9">
    <source>
        <dbReference type="EMBL" id="MQM01921.1"/>
    </source>
</evidence>
<dbReference type="AlphaFoldDB" id="A0A843W8B0"/>
<name>A0A843W8B0_COLES</name>
<feature type="compositionally biased region" description="Polar residues" evidence="7">
    <location>
        <begin position="450"/>
        <end position="459"/>
    </location>
</feature>
<evidence type="ECO:0000256" key="6">
    <source>
        <dbReference type="ARBA" id="ARBA00024378"/>
    </source>
</evidence>
<feature type="compositionally biased region" description="Basic and acidic residues" evidence="7">
    <location>
        <begin position="349"/>
        <end position="371"/>
    </location>
</feature>
<comment type="caution">
    <text evidence="9">The sequence shown here is derived from an EMBL/GenBank/DDBJ whole genome shotgun (WGS) entry which is preliminary data.</text>
</comment>
<feature type="domain" description="DUF4005" evidence="8">
    <location>
        <begin position="440"/>
        <end position="543"/>
    </location>
</feature>
<evidence type="ECO:0000256" key="4">
    <source>
        <dbReference type="ARBA" id="ARBA00022860"/>
    </source>
</evidence>
<evidence type="ECO:0000256" key="2">
    <source>
        <dbReference type="ARBA" id="ARBA00022490"/>
    </source>
</evidence>
<feature type="region of interest" description="Disordered" evidence="7">
    <location>
        <begin position="1"/>
        <end position="87"/>
    </location>
</feature>
<gene>
    <name evidence="9" type="ORF">Taro_034684</name>
</gene>
<comment type="subunit">
    <text evidence="6">Binds to multiple calmodulin (CaM) in the presence of Ca(2+) and CaM-like proteins.</text>
</comment>
<dbReference type="EMBL" id="NMUH01002758">
    <property type="protein sequence ID" value="MQM01921.1"/>
    <property type="molecule type" value="Genomic_DNA"/>
</dbReference>
<keyword evidence="4" id="KW-0112">Calmodulin-binding</keyword>